<keyword evidence="10 15" id="KW-0798">TonB box</keyword>
<feature type="domain" description="TonB-dependent receptor plug" evidence="17">
    <location>
        <begin position="76"/>
        <end position="177"/>
    </location>
</feature>
<keyword evidence="6 14" id="KW-0812">Transmembrane</keyword>
<evidence type="ECO:0000256" key="7">
    <source>
        <dbReference type="ARBA" id="ARBA00022729"/>
    </source>
</evidence>
<feature type="domain" description="TonB-dependent receptor-like beta-barrel" evidence="16">
    <location>
        <begin position="281"/>
        <end position="700"/>
    </location>
</feature>
<evidence type="ECO:0000256" key="15">
    <source>
        <dbReference type="RuleBase" id="RU003357"/>
    </source>
</evidence>
<evidence type="ECO:0000256" key="3">
    <source>
        <dbReference type="ARBA" id="ARBA00022448"/>
    </source>
</evidence>
<evidence type="ECO:0000256" key="5">
    <source>
        <dbReference type="ARBA" id="ARBA00022496"/>
    </source>
</evidence>
<evidence type="ECO:0000256" key="4">
    <source>
        <dbReference type="ARBA" id="ARBA00022452"/>
    </source>
</evidence>
<dbReference type="SUPFAM" id="SSF56935">
    <property type="entry name" value="Porins"/>
    <property type="match status" value="1"/>
</dbReference>
<dbReference type="Pfam" id="PF00593">
    <property type="entry name" value="TonB_dep_Rec_b-barrel"/>
    <property type="match status" value="1"/>
</dbReference>
<keyword evidence="8" id="KW-0408">Iron</keyword>
<evidence type="ECO:0000256" key="6">
    <source>
        <dbReference type="ARBA" id="ARBA00022692"/>
    </source>
</evidence>
<dbReference type="InterPro" id="IPR039426">
    <property type="entry name" value="TonB-dep_rcpt-like"/>
</dbReference>
<dbReference type="InterPro" id="IPR037066">
    <property type="entry name" value="Plug_dom_sf"/>
</dbReference>
<dbReference type="PANTHER" id="PTHR32552:SF68">
    <property type="entry name" value="FERRICHROME OUTER MEMBRANE TRANSPORTER_PHAGE RECEPTOR"/>
    <property type="match status" value="1"/>
</dbReference>
<dbReference type="Gene3D" id="2.40.170.20">
    <property type="entry name" value="TonB-dependent receptor, beta-barrel domain"/>
    <property type="match status" value="1"/>
</dbReference>
<evidence type="ECO:0000256" key="12">
    <source>
        <dbReference type="ARBA" id="ARBA00023170"/>
    </source>
</evidence>
<dbReference type="PROSITE" id="PS52016">
    <property type="entry name" value="TONB_DEPENDENT_REC_3"/>
    <property type="match status" value="1"/>
</dbReference>
<keyword evidence="9" id="KW-0406">Ion transport</keyword>
<evidence type="ECO:0000313" key="18">
    <source>
        <dbReference type="EMBL" id="MCL7930143.1"/>
    </source>
</evidence>
<evidence type="ECO:0000259" key="16">
    <source>
        <dbReference type="Pfam" id="PF00593"/>
    </source>
</evidence>
<comment type="subcellular location">
    <subcellularLocation>
        <location evidence="1 14">Cell outer membrane</location>
        <topology evidence="1 14">Multi-pass membrane protein</topology>
    </subcellularLocation>
</comment>
<name>A0ABT0SQQ5_9GAMM</name>
<dbReference type="InterPro" id="IPR010105">
    <property type="entry name" value="TonB_sidphr_rcpt"/>
</dbReference>
<evidence type="ECO:0000256" key="11">
    <source>
        <dbReference type="ARBA" id="ARBA00023136"/>
    </source>
</evidence>
<sequence length="731" mass="80368">MAAAASMLIAGGVSAHSEEVSNGAFQKQDADGSANIYTLPAVTVTADSEWDMGNGPVQGYVAEQSTTGTKVDSSILEIPQSVSVVTRRQMDIQQPASSSSALRYTAGATSEKYGGNGSYIDITRIRGVDADYYLDGLRIIGNPGSWLPQIDPYSLERIEVLRGPSSAIYGQGTGGGIVNQVSRRPQEVEHHEVSLQFDNFTRKHIGLDSSGAVNDGGSLLYRITASGLDTEGQIEDVRHKRFYLAPSLTWRPNSQTSWTILATHSREPDLPNYNSLPAVVLGLDDSPYPEIDRKRNFTDMGFEDSSRDQNSLSSFFEYDFGNSWTFSSNARYMDVRSNIQRGVVYGYQEVDGLPQLRGYYEQTPAKVSTFSMDNYLSGNLELEATTHTILAGIDYSSGTLENELYSVGPVLFDPYGPEYRPDIMPDFTASRQAPWKSQQDFTRIGAYLQDQIAYDRWLVTLGVRHDWSRTDDETHSYSPTARLTNQDDTKWSGRAGLSYQFDGGLAPYISYSTSFDPLLGTDYKGDAFVPVESRQAEVGIKYQPAGSGTLLSAAVFQLEQTNVKTSDADHLGFNTQAGEVRTRGLDLQATTELARNLNLMASYTYLDNELVEDALYQGNSLTQTPEHSASAWMDYQFGHGPLSGLQVGGGVRYLGKTFADPSNDFEVPSATLLDLALTYQLGFLSSELSGASLAVNVSNLTDEQYVASCTSRLYCFVGQDRTMTATLNYRW</sequence>
<evidence type="ECO:0000256" key="14">
    <source>
        <dbReference type="PROSITE-ProRule" id="PRU01360"/>
    </source>
</evidence>
<comment type="caution">
    <text evidence="18">The sequence shown here is derived from an EMBL/GenBank/DDBJ whole genome shotgun (WGS) entry which is preliminary data.</text>
</comment>
<reference evidence="18" key="1">
    <citation type="submission" date="2022-05" db="EMBL/GenBank/DDBJ databases">
        <title>Halomonas geminus sp. nov. and Halomonas llamarensis sp. nov. isolated from high-altitude salars of the Atacama Desert.</title>
        <authorList>
            <person name="Hintersatz C."/>
            <person name="Rojas L.A."/>
            <person name="Wei T.-S."/>
            <person name="Kutschke S."/>
            <person name="Lehmann F."/>
            <person name="Jain R."/>
            <person name="Pollmann K."/>
        </authorList>
    </citation>
    <scope>NUCLEOTIDE SEQUENCE</scope>
    <source>
        <strain evidence="18">ATCHA</strain>
    </source>
</reference>
<evidence type="ECO:0000313" key="19">
    <source>
        <dbReference type="Proteomes" id="UP001165308"/>
    </source>
</evidence>
<protein>
    <submittedName>
        <fullName evidence="18">TonB-dependent siderophore receptor</fullName>
    </submittedName>
</protein>
<dbReference type="InterPro" id="IPR036942">
    <property type="entry name" value="Beta-barrel_TonB_sf"/>
</dbReference>
<keyword evidence="19" id="KW-1185">Reference proteome</keyword>
<proteinExistence type="inferred from homology"/>
<dbReference type="CDD" id="cd01347">
    <property type="entry name" value="ligand_gated_channel"/>
    <property type="match status" value="1"/>
</dbReference>
<dbReference type="EMBL" id="JAMJPJ010000012">
    <property type="protein sequence ID" value="MCL7930143.1"/>
    <property type="molecule type" value="Genomic_DNA"/>
</dbReference>
<evidence type="ECO:0000256" key="13">
    <source>
        <dbReference type="ARBA" id="ARBA00023237"/>
    </source>
</evidence>
<dbReference type="RefSeq" id="WP_250081430.1">
    <property type="nucleotide sequence ID" value="NZ_JAMJPJ010000012.1"/>
</dbReference>
<dbReference type="Proteomes" id="UP001165308">
    <property type="component" value="Unassembled WGS sequence"/>
</dbReference>
<keyword evidence="12 18" id="KW-0675">Receptor</keyword>
<accession>A0ABT0SQQ5</accession>
<keyword evidence="5" id="KW-0410">Iron transport</keyword>
<dbReference type="NCBIfam" id="TIGR01783">
    <property type="entry name" value="TonB-siderophor"/>
    <property type="match status" value="1"/>
</dbReference>
<evidence type="ECO:0000256" key="2">
    <source>
        <dbReference type="ARBA" id="ARBA00009810"/>
    </source>
</evidence>
<gene>
    <name evidence="18" type="ORF">M8006_09145</name>
</gene>
<evidence type="ECO:0000256" key="8">
    <source>
        <dbReference type="ARBA" id="ARBA00023004"/>
    </source>
</evidence>
<evidence type="ECO:0000259" key="17">
    <source>
        <dbReference type="Pfam" id="PF07715"/>
    </source>
</evidence>
<keyword evidence="13 14" id="KW-0998">Cell outer membrane</keyword>
<keyword evidence="7" id="KW-0732">Signal</keyword>
<dbReference type="PANTHER" id="PTHR32552">
    <property type="entry name" value="FERRICHROME IRON RECEPTOR-RELATED"/>
    <property type="match status" value="1"/>
</dbReference>
<keyword evidence="11 14" id="KW-0472">Membrane</keyword>
<evidence type="ECO:0000256" key="10">
    <source>
        <dbReference type="ARBA" id="ARBA00023077"/>
    </source>
</evidence>
<organism evidence="18 19">
    <name type="scientific">Halomonas llamarensis</name>
    <dbReference type="NCBI Taxonomy" id="2945104"/>
    <lineage>
        <taxon>Bacteria</taxon>
        <taxon>Pseudomonadati</taxon>
        <taxon>Pseudomonadota</taxon>
        <taxon>Gammaproteobacteria</taxon>
        <taxon>Oceanospirillales</taxon>
        <taxon>Halomonadaceae</taxon>
        <taxon>Halomonas</taxon>
    </lineage>
</organism>
<dbReference type="Gene3D" id="2.170.130.10">
    <property type="entry name" value="TonB-dependent receptor, plug domain"/>
    <property type="match status" value="1"/>
</dbReference>
<comment type="similarity">
    <text evidence="2 14 15">Belongs to the TonB-dependent receptor family.</text>
</comment>
<dbReference type="InterPro" id="IPR000531">
    <property type="entry name" value="Beta-barrel_TonB"/>
</dbReference>
<dbReference type="InterPro" id="IPR012910">
    <property type="entry name" value="Plug_dom"/>
</dbReference>
<keyword evidence="3 14" id="KW-0813">Transport</keyword>
<keyword evidence="4 14" id="KW-1134">Transmembrane beta strand</keyword>
<evidence type="ECO:0000256" key="1">
    <source>
        <dbReference type="ARBA" id="ARBA00004571"/>
    </source>
</evidence>
<evidence type="ECO:0000256" key="9">
    <source>
        <dbReference type="ARBA" id="ARBA00023065"/>
    </source>
</evidence>
<dbReference type="Pfam" id="PF07715">
    <property type="entry name" value="Plug"/>
    <property type="match status" value="1"/>
</dbReference>